<dbReference type="eggNOG" id="COG3093">
    <property type="taxonomic scope" value="Bacteria"/>
</dbReference>
<protein>
    <submittedName>
        <fullName evidence="3">Addiction module antidote protein, HigA family</fullName>
    </submittedName>
</protein>
<name>I4C5M3_DESTA</name>
<accession>I4C5M3</accession>
<dbReference type="PANTHER" id="PTHR43236:SF2">
    <property type="entry name" value="BLL0069 PROTEIN"/>
    <property type="match status" value="1"/>
</dbReference>
<evidence type="ECO:0000313" key="3">
    <source>
        <dbReference type="EMBL" id="AFM24864.1"/>
    </source>
</evidence>
<dbReference type="InterPro" id="IPR052345">
    <property type="entry name" value="Rad_response_metalloprotease"/>
</dbReference>
<dbReference type="Proteomes" id="UP000006055">
    <property type="component" value="Chromosome"/>
</dbReference>
<dbReference type="PROSITE" id="PS50943">
    <property type="entry name" value="HTH_CROC1"/>
    <property type="match status" value="1"/>
</dbReference>
<dbReference type="Pfam" id="PF01381">
    <property type="entry name" value="HTH_3"/>
    <property type="match status" value="1"/>
</dbReference>
<dbReference type="Gene3D" id="1.10.260.40">
    <property type="entry name" value="lambda repressor-like DNA-binding domains"/>
    <property type="match status" value="1"/>
</dbReference>
<evidence type="ECO:0000256" key="1">
    <source>
        <dbReference type="ARBA" id="ARBA00007227"/>
    </source>
</evidence>
<comment type="similarity">
    <text evidence="1">Belongs to the short-chain fatty acyl-CoA assimilation regulator (ScfR) family.</text>
</comment>
<dbReference type="EMBL" id="CP003360">
    <property type="protein sequence ID" value="AFM24864.1"/>
    <property type="molecule type" value="Genomic_DNA"/>
</dbReference>
<sequence>MITQTANKFTPDYVISPGEILEETLEARGIKKKEFAERCGLSDKTVSLIIHGKAPVLPETAIQFERVLGVSAAIWNNLEAAYRLHHANKAEQDKLNTQRQWAKRFPVNELAKRGFIEKPDDAIDAVRKLLNFFAVASIEIWEKRYASMLVAYRHSPSFKSAPEAVATWLRIGELVAERIETAPYSRDTFLAALNQIRSLTSSSDFEHKMKTLCQEAGIALVFVPEFKNTRLSGATRWLTKDKALIILSLRHKRDDHLWFSFFHESAHILHHGKKETFLDEKDTPESDQEKEADAFAADFLIPAKSYRDFIKNKIFSEKSIRLFAEQQGIAPGIIVGRLQRDKQITYGSLNHLKRVFEFKTEIS</sequence>
<dbReference type="NCBIfam" id="TIGR02607">
    <property type="entry name" value="antidote_HigA"/>
    <property type="match status" value="1"/>
</dbReference>
<dbReference type="PANTHER" id="PTHR43236">
    <property type="entry name" value="ANTITOXIN HIGA1"/>
    <property type="match status" value="1"/>
</dbReference>
<feature type="domain" description="HTH cro/C1-type" evidence="2">
    <location>
        <begin position="21"/>
        <end position="75"/>
    </location>
</feature>
<proteinExistence type="inferred from homology"/>
<dbReference type="RefSeq" id="WP_014810007.1">
    <property type="nucleotide sequence ID" value="NC_018025.1"/>
</dbReference>
<organism evidence="3 4">
    <name type="scientific">Desulfomonile tiedjei (strain ATCC 49306 / DSM 6799 / DCB-1)</name>
    <dbReference type="NCBI Taxonomy" id="706587"/>
    <lineage>
        <taxon>Bacteria</taxon>
        <taxon>Pseudomonadati</taxon>
        <taxon>Thermodesulfobacteriota</taxon>
        <taxon>Desulfomonilia</taxon>
        <taxon>Desulfomonilales</taxon>
        <taxon>Desulfomonilaceae</taxon>
        <taxon>Desulfomonile</taxon>
    </lineage>
</organism>
<keyword evidence="4" id="KW-1185">Reference proteome</keyword>
<dbReference type="CDD" id="cd00093">
    <property type="entry name" value="HTH_XRE"/>
    <property type="match status" value="1"/>
</dbReference>
<dbReference type="InterPro" id="IPR001387">
    <property type="entry name" value="Cro/C1-type_HTH"/>
</dbReference>
<dbReference type="Gene3D" id="1.10.10.2910">
    <property type="match status" value="1"/>
</dbReference>
<dbReference type="HOGENOM" id="CLU_055824_0_0_7"/>
<dbReference type="STRING" id="706587.Desti_2167"/>
<dbReference type="KEGG" id="dti:Desti_2167"/>
<dbReference type="GO" id="GO:0003677">
    <property type="term" value="F:DNA binding"/>
    <property type="evidence" value="ECO:0007669"/>
    <property type="project" value="InterPro"/>
</dbReference>
<evidence type="ECO:0000259" key="2">
    <source>
        <dbReference type="PROSITE" id="PS50943"/>
    </source>
</evidence>
<dbReference type="AlphaFoldDB" id="I4C5M3"/>
<dbReference type="Pfam" id="PF06114">
    <property type="entry name" value="Peptidase_M78"/>
    <property type="match status" value="1"/>
</dbReference>
<dbReference type="SMART" id="SM00530">
    <property type="entry name" value="HTH_XRE"/>
    <property type="match status" value="1"/>
</dbReference>
<gene>
    <name evidence="3" type="ordered locus">Desti_2167</name>
</gene>
<dbReference type="SUPFAM" id="SSF47413">
    <property type="entry name" value="lambda repressor-like DNA-binding domains"/>
    <property type="match status" value="1"/>
</dbReference>
<dbReference type="OrthoDB" id="9796786at2"/>
<dbReference type="InterPro" id="IPR013430">
    <property type="entry name" value="Toxin_antidote_HigA"/>
</dbReference>
<reference evidence="4" key="1">
    <citation type="submission" date="2012-06" db="EMBL/GenBank/DDBJ databases">
        <title>Complete sequence of chromosome of Desulfomonile tiedjei DSM 6799.</title>
        <authorList>
            <person name="Lucas S."/>
            <person name="Copeland A."/>
            <person name="Lapidus A."/>
            <person name="Glavina del Rio T."/>
            <person name="Dalin E."/>
            <person name="Tice H."/>
            <person name="Bruce D."/>
            <person name="Goodwin L."/>
            <person name="Pitluck S."/>
            <person name="Peters L."/>
            <person name="Ovchinnikova G."/>
            <person name="Zeytun A."/>
            <person name="Lu M."/>
            <person name="Kyrpides N."/>
            <person name="Mavromatis K."/>
            <person name="Ivanova N."/>
            <person name="Brettin T."/>
            <person name="Detter J.C."/>
            <person name="Han C."/>
            <person name="Larimer F."/>
            <person name="Land M."/>
            <person name="Hauser L."/>
            <person name="Markowitz V."/>
            <person name="Cheng J.-F."/>
            <person name="Hugenholtz P."/>
            <person name="Woyke T."/>
            <person name="Wu D."/>
            <person name="Spring S."/>
            <person name="Schroeder M."/>
            <person name="Brambilla E."/>
            <person name="Klenk H.-P."/>
            <person name="Eisen J.A."/>
        </authorList>
    </citation>
    <scope>NUCLEOTIDE SEQUENCE [LARGE SCALE GENOMIC DNA]</scope>
    <source>
        <strain evidence="4">ATCC 49306 / DSM 6799 / DCB-1</strain>
    </source>
</reference>
<dbReference type="eggNOG" id="COG2856">
    <property type="taxonomic scope" value="Bacteria"/>
</dbReference>
<evidence type="ECO:0000313" key="4">
    <source>
        <dbReference type="Proteomes" id="UP000006055"/>
    </source>
</evidence>
<dbReference type="InterPro" id="IPR010359">
    <property type="entry name" value="IrrE_HExxH"/>
</dbReference>
<dbReference type="InterPro" id="IPR010982">
    <property type="entry name" value="Lambda_DNA-bd_dom_sf"/>
</dbReference>